<evidence type="ECO:0000313" key="3">
    <source>
        <dbReference type="Proteomes" id="UP000007799"/>
    </source>
</evidence>
<dbReference type="Proteomes" id="UP000007799">
    <property type="component" value="Unassembled WGS sequence"/>
</dbReference>
<reference evidence="2" key="1">
    <citation type="submission" date="2009-08" db="EMBL/GenBank/DDBJ databases">
        <title>Annotation of Salpingoeca rosetta.</title>
        <authorList>
            <consortium name="The Broad Institute Genome Sequencing Platform"/>
            <person name="Russ C."/>
            <person name="Cuomo C."/>
            <person name="Burger G."/>
            <person name="Gray M.W."/>
            <person name="Holland P.W.H."/>
            <person name="King N."/>
            <person name="Lang F.B.F."/>
            <person name="Roger A.J."/>
            <person name="Ruiz-Trillo I."/>
            <person name="Young S.K."/>
            <person name="Zeng Q."/>
            <person name="Gargeya S."/>
            <person name="Alvarado L."/>
            <person name="Berlin A."/>
            <person name="Chapman S.B."/>
            <person name="Chen Z."/>
            <person name="Freedman E."/>
            <person name="Gellesch M."/>
            <person name="Goldberg J."/>
            <person name="Griggs A."/>
            <person name="Gujja S."/>
            <person name="Heilman E."/>
            <person name="Heiman D."/>
            <person name="Howarth C."/>
            <person name="Mehta T."/>
            <person name="Neiman D."/>
            <person name="Pearson M."/>
            <person name="Roberts A."/>
            <person name="Saif S."/>
            <person name="Shea T."/>
            <person name="Shenoy N."/>
            <person name="Sisk P."/>
            <person name="Stolte C."/>
            <person name="Sykes S."/>
            <person name="White J."/>
            <person name="Yandava C."/>
            <person name="Haas B."/>
            <person name="Nusbaum C."/>
            <person name="Birren B."/>
        </authorList>
    </citation>
    <scope>NUCLEOTIDE SEQUENCE [LARGE SCALE GENOMIC DNA]</scope>
    <source>
        <strain evidence="2">ATCC 50818</strain>
    </source>
</reference>
<dbReference type="KEGG" id="sre:PTSG_08831"/>
<sequence>MPSTRKKKAQQRKGAKRAAATAVAATAAAADDDDDTAAVVPNTTFTVSANDVVWVKPHRSIWWPCQVQSVDADVNGTLHAAVNQLGLNKHWLVPAAAALPFDSDQAESFINTGRMRKTRDAKAKFIKAVVSANELWVQQKRSPVPAVTALLAESSDSERVQTGVSPPATNKTSSVKDSPANATQDGTGASHHANGSTRADATTALQEIRDDDDDGADDDGGDVGDANPTKKARRSSERARRNGDVAETHGDGAGAGDDADDASSGSGSVASPRRRKSAPVLLLEGFDDDDDDDGDDGDDDDDDDGREVGDGPATSGARNKDAMSDSSDDNDDDDDHVGVYDVLGLAADSDDDADESDEELSQNPLVQQRGH</sequence>
<organism evidence="3">
    <name type="scientific">Salpingoeca rosetta (strain ATCC 50818 / BSB-021)</name>
    <dbReference type="NCBI Taxonomy" id="946362"/>
    <lineage>
        <taxon>Eukaryota</taxon>
        <taxon>Choanoflagellata</taxon>
        <taxon>Craspedida</taxon>
        <taxon>Salpingoecidae</taxon>
        <taxon>Salpingoeca</taxon>
    </lineage>
</organism>
<feature type="compositionally biased region" description="Low complexity" evidence="1">
    <location>
        <begin position="262"/>
        <end position="271"/>
    </location>
</feature>
<keyword evidence="3" id="KW-1185">Reference proteome</keyword>
<evidence type="ECO:0000256" key="1">
    <source>
        <dbReference type="SAM" id="MobiDB-lite"/>
    </source>
</evidence>
<feature type="compositionally biased region" description="Acidic residues" evidence="1">
    <location>
        <begin position="285"/>
        <end position="305"/>
    </location>
</feature>
<feature type="compositionally biased region" description="Acidic residues" evidence="1">
    <location>
        <begin position="209"/>
        <end position="222"/>
    </location>
</feature>
<name>F2UKU3_SALR5</name>
<feature type="compositionally biased region" description="Basic and acidic residues" evidence="1">
    <location>
        <begin position="234"/>
        <end position="250"/>
    </location>
</feature>
<dbReference type="AlphaFoldDB" id="F2UKU3"/>
<proteinExistence type="predicted"/>
<evidence type="ECO:0000313" key="2">
    <source>
        <dbReference type="EMBL" id="EGD77742.1"/>
    </source>
</evidence>
<dbReference type="RefSeq" id="XP_004990218.1">
    <property type="nucleotide sequence ID" value="XM_004990161.1"/>
</dbReference>
<dbReference type="EMBL" id="GL832979">
    <property type="protein sequence ID" value="EGD77742.1"/>
    <property type="molecule type" value="Genomic_DNA"/>
</dbReference>
<feature type="compositionally biased region" description="Polar residues" evidence="1">
    <location>
        <begin position="160"/>
        <end position="205"/>
    </location>
</feature>
<feature type="region of interest" description="Disordered" evidence="1">
    <location>
        <begin position="154"/>
        <end position="371"/>
    </location>
</feature>
<feature type="compositionally biased region" description="Acidic residues" evidence="1">
    <location>
        <begin position="326"/>
        <end position="335"/>
    </location>
</feature>
<dbReference type="SUPFAM" id="SSF63748">
    <property type="entry name" value="Tudor/PWWP/MBT"/>
    <property type="match status" value="1"/>
</dbReference>
<dbReference type="CDD" id="cd05162">
    <property type="entry name" value="PWWP"/>
    <property type="match status" value="1"/>
</dbReference>
<protein>
    <submittedName>
        <fullName evidence="2">Uncharacterized protein</fullName>
    </submittedName>
</protein>
<dbReference type="GeneID" id="16070772"/>
<dbReference type="InParanoid" id="F2UKU3"/>
<feature type="compositionally biased region" description="Acidic residues" evidence="1">
    <location>
        <begin position="348"/>
        <end position="360"/>
    </location>
</feature>
<dbReference type="Gene3D" id="2.30.30.140">
    <property type="match status" value="1"/>
</dbReference>
<gene>
    <name evidence="2" type="ORF">PTSG_08831</name>
</gene>
<accession>F2UKU3</accession>
<feature type="compositionally biased region" description="Polar residues" evidence="1">
    <location>
        <begin position="362"/>
        <end position="371"/>
    </location>
</feature>